<evidence type="ECO:0008006" key="9">
    <source>
        <dbReference type="Google" id="ProtNLM"/>
    </source>
</evidence>
<evidence type="ECO:0000313" key="7">
    <source>
        <dbReference type="EMBL" id="TXG36731.1"/>
    </source>
</evidence>
<feature type="transmembrane region" description="Helical" evidence="6">
    <location>
        <begin position="59"/>
        <end position="77"/>
    </location>
</feature>
<keyword evidence="2" id="KW-1003">Cell membrane</keyword>
<evidence type="ECO:0000313" key="8">
    <source>
        <dbReference type="Proteomes" id="UP000321080"/>
    </source>
</evidence>
<comment type="caution">
    <text evidence="7">The sequence shown here is derived from an EMBL/GenBank/DDBJ whole genome shotgun (WGS) entry which is preliminary data.</text>
</comment>
<organism evidence="7 8">
    <name type="scientific">Seonamhaeicola maritimus</name>
    <dbReference type="NCBI Taxonomy" id="2591822"/>
    <lineage>
        <taxon>Bacteria</taxon>
        <taxon>Pseudomonadati</taxon>
        <taxon>Bacteroidota</taxon>
        <taxon>Flavobacteriia</taxon>
        <taxon>Flavobacteriales</taxon>
        <taxon>Flavobacteriaceae</taxon>
    </lineage>
</organism>
<sequence length="322" mass="37100">MNNWVSYKTKQFFFVLIKLSIVTGAIYFILKKLTNNPEIDFSVFVSFLTKNDVFSTKNLLLLLILTSFNWFLEIIKWQKLVASFNKIDFKYALEQSLGALTASLFTPNRIGEYGAKAIYFSRNFRKKIVLLNLIGNITQMLATTFFGVIGLLFFITKYNVNIDYYNLARVLLIALLTFTIIGFGVKNSKFTIKGISIKKIKIFFVNLSKKTLSYTLLLSFSRYLVFSFQFYFLLQIFNIKIDYLNSMILISSMYFLSSIIPSIIIFDVVIKGSVALFVFSFIGVNELTILSISTLMWLLNFVLPSLFGSYYVLNFNLPKDST</sequence>
<evidence type="ECO:0000256" key="6">
    <source>
        <dbReference type="SAM" id="Phobius"/>
    </source>
</evidence>
<name>A0A5C7GHE7_9FLAO</name>
<reference evidence="7 8" key="1">
    <citation type="submission" date="2019-08" db="EMBL/GenBank/DDBJ databases">
        <title>Seonamhaeicola sediminis sp. nov., isolated from marine sediment.</title>
        <authorList>
            <person name="Cao W.R."/>
        </authorList>
    </citation>
    <scope>NUCLEOTIDE SEQUENCE [LARGE SCALE GENOMIC DNA]</scope>
    <source>
        <strain evidence="7 8">1505</strain>
    </source>
</reference>
<dbReference type="Pfam" id="PF03706">
    <property type="entry name" value="LPG_synthase_TM"/>
    <property type="match status" value="1"/>
</dbReference>
<dbReference type="OrthoDB" id="1121314at2"/>
<keyword evidence="5 6" id="KW-0472">Membrane</keyword>
<gene>
    <name evidence="7" type="ORF">FUA22_09115</name>
</gene>
<feature type="transmembrane region" description="Helical" evidence="6">
    <location>
        <begin position="167"/>
        <end position="185"/>
    </location>
</feature>
<feature type="transmembrane region" description="Helical" evidence="6">
    <location>
        <begin position="254"/>
        <end position="282"/>
    </location>
</feature>
<evidence type="ECO:0000256" key="3">
    <source>
        <dbReference type="ARBA" id="ARBA00022692"/>
    </source>
</evidence>
<dbReference type="AlphaFoldDB" id="A0A5C7GHE7"/>
<dbReference type="GO" id="GO:0005886">
    <property type="term" value="C:plasma membrane"/>
    <property type="evidence" value="ECO:0007669"/>
    <property type="project" value="UniProtKB-SubCell"/>
</dbReference>
<dbReference type="EMBL" id="VRKQ01000010">
    <property type="protein sequence ID" value="TXG36731.1"/>
    <property type="molecule type" value="Genomic_DNA"/>
</dbReference>
<dbReference type="Proteomes" id="UP000321080">
    <property type="component" value="Unassembled WGS sequence"/>
</dbReference>
<evidence type="ECO:0000256" key="5">
    <source>
        <dbReference type="ARBA" id="ARBA00023136"/>
    </source>
</evidence>
<keyword evidence="4 6" id="KW-1133">Transmembrane helix</keyword>
<feature type="transmembrane region" description="Helical" evidence="6">
    <location>
        <begin position="12"/>
        <end position="30"/>
    </location>
</feature>
<proteinExistence type="predicted"/>
<feature type="transmembrane region" description="Helical" evidence="6">
    <location>
        <begin position="211"/>
        <end position="234"/>
    </location>
</feature>
<dbReference type="RefSeq" id="WP_147767656.1">
    <property type="nucleotide sequence ID" value="NZ_VRKQ01000010.1"/>
</dbReference>
<comment type="subcellular location">
    <subcellularLocation>
        <location evidence="1">Cell membrane</location>
        <topology evidence="1">Multi-pass membrane protein</topology>
    </subcellularLocation>
</comment>
<keyword evidence="8" id="KW-1185">Reference proteome</keyword>
<dbReference type="InterPro" id="IPR022791">
    <property type="entry name" value="L-PG_synthase/AglD"/>
</dbReference>
<accession>A0A5C7GHE7</accession>
<evidence type="ECO:0000256" key="1">
    <source>
        <dbReference type="ARBA" id="ARBA00004651"/>
    </source>
</evidence>
<feature type="transmembrane region" description="Helical" evidence="6">
    <location>
        <begin position="129"/>
        <end position="155"/>
    </location>
</feature>
<evidence type="ECO:0000256" key="2">
    <source>
        <dbReference type="ARBA" id="ARBA00022475"/>
    </source>
</evidence>
<evidence type="ECO:0000256" key="4">
    <source>
        <dbReference type="ARBA" id="ARBA00022989"/>
    </source>
</evidence>
<keyword evidence="3 6" id="KW-0812">Transmembrane</keyword>
<protein>
    <recommendedName>
        <fullName evidence="9">Flippase-like domain-containing protein</fullName>
    </recommendedName>
</protein>